<accession>X6N3W8</accession>
<feature type="region of interest" description="Disordered" evidence="1">
    <location>
        <begin position="133"/>
        <end position="189"/>
    </location>
</feature>
<dbReference type="AlphaFoldDB" id="X6N3W8"/>
<dbReference type="EMBL" id="ASPP01013052">
    <property type="protein sequence ID" value="ETO20002.1"/>
    <property type="molecule type" value="Genomic_DNA"/>
</dbReference>
<organism evidence="2 3">
    <name type="scientific">Reticulomyxa filosa</name>
    <dbReference type="NCBI Taxonomy" id="46433"/>
    <lineage>
        <taxon>Eukaryota</taxon>
        <taxon>Sar</taxon>
        <taxon>Rhizaria</taxon>
        <taxon>Retaria</taxon>
        <taxon>Foraminifera</taxon>
        <taxon>Monothalamids</taxon>
        <taxon>Reticulomyxidae</taxon>
        <taxon>Reticulomyxa</taxon>
    </lineage>
</organism>
<dbReference type="Proteomes" id="UP000023152">
    <property type="component" value="Unassembled WGS sequence"/>
</dbReference>
<protein>
    <submittedName>
        <fullName evidence="2">Uncharacterized protein</fullName>
    </submittedName>
</protein>
<feature type="compositionally biased region" description="Acidic residues" evidence="1">
    <location>
        <begin position="145"/>
        <end position="159"/>
    </location>
</feature>
<proteinExistence type="predicted"/>
<evidence type="ECO:0000313" key="3">
    <source>
        <dbReference type="Proteomes" id="UP000023152"/>
    </source>
</evidence>
<evidence type="ECO:0000313" key="2">
    <source>
        <dbReference type="EMBL" id="ETO20002.1"/>
    </source>
</evidence>
<gene>
    <name evidence="2" type="ORF">RFI_17216</name>
</gene>
<feature type="compositionally biased region" description="Basic and acidic residues" evidence="1">
    <location>
        <begin position="160"/>
        <end position="189"/>
    </location>
</feature>
<evidence type="ECO:0000256" key="1">
    <source>
        <dbReference type="SAM" id="MobiDB-lite"/>
    </source>
</evidence>
<comment type="caution">
    <text evidence="2">The sequence shown here is derived from an EMBL/GenBank/DDBJ whole genome shotgun (WGS) entry which is preliminary data.</text>
</comment>
<feature type="non-terminal residue" evidence="2">
    <location>
        <position position="189"/>
    </location>
</feature>
<reference evidence="2 3" key="1">
    <citation type="journal article" date="2013" name="Curr. Biol.">
        <title>The Genome of the Foraminiferan Reticulomyxa filosa.</title>
        <authorList>
            <person name="Glockner G."/>
            <person name="Hulsmann N."/>
            <person name="Schleicher M."/>
            <person name="Noegel A.A."/>
            <person name="Eichinger L."/>
            <person name="Gallinger C."/>
            <person name="Pawlowski J."/>
            <person name="Sierra R."/>
            <person name="Euteneuer U."/>
            <person name="Pillet L."/>
            <person name="Moustafa A."/>
            <person name="Platzer M."/>
            <person name="Groth M."/>
            <person name="Szafranski K."/>
            <person name="Schliwa M."/>
        </authorList>
    </citation>
    <scope>NUCLEOTIDE SEQUENCE [LARGE SCALE GENOMIC DNA]</scope>
</reference>
<keyword evidence="3" id="KW-1185">Reference proteome</keyword>
<sequence length="189" mass="21686">MKYKFPQIRKGQQKKKFGISAFFLRNEASEQSYDPVNKEIHVRRSKLSLSLADTLDNMSKQKSDNQPQTKIKTKCSDKSCMTKLQAVPTSAELLCIDFTTTSNSSDCEQENRMSLKGCRNDAEEPVGCIKAGISVSPPSWLGMEQDTETESEQEQEQEQEQEREQIQTKEERDGYKKMKRMKPEISDDN</sequence>
<name>X6N3W8_RETFI</name>